<comment type="caution">
    <text evidence="3">The sequence shown here is derived from an EMBL/GenBank/DDBJ whole genome shotgun (WGS) entry which is preliminary data.</text>
</comment>
<dbReference type="EMBL" id="BPVZ01000167">
    <property type="protein sequence ID" value="GKV43271.1"/>
    <property type="molecule type" value="Genomic_DNA"/>
</dbReference>
<keyword evidence="4" id="KW-1185">Reference proteome</keyword>
<reference evidence="3 4" key="1">
    <citation type="journal article" date="2021" name="Commun. Biol.">
        <title>The genome of Shorea leprosula (Dipterocarpaceae) highlights the ecological relevance of drought in aseasonal tropical rainforests.</title>
        <authorList>
            <person name="Ng K.K.S."/>
            <person name="Kobayashi M.J."/>
            <person name="Fawcett J.A."/>
            <person name="Hatakeyama M."/>
            <person name="Paape T."/>
            <person name="Ng C.H."/>
            <person name="Ang C.C."/>
            <person name="Tnah L.H."/>
            <person name="Lee C.T."/>
            <person name="Nishiyama T."/>
            <person name="Sese J."/>
            <person name="O'Brien M.J."/>
            <person name="Copetti D."/>
            <person name="Mohd Noor M.I."/>
            <person name="Ong R.C."/>
            <person name="Putra M."/>
            <person name="Sireger I.Z."/>
            <person name="Indrioko S."/>
            <person name="Kosugi Y."/>
            <person name="Izuno A."/>
            <person name="Isagi Y."/>
            <person name="Lee S.L."/>
            <person name="Shimizu K.K."/>
        </authorList>
    </citation>
    <scope>NUCLEOTIDE SEQUENCE [LARGE SCALE GENOMIC DNA]</scope>
    <source>
        <strain evidence="3">214</strain>
    </source>
</reference>
<proteinExistence type="predicted"/>
<feature type="domain" description="Wall-associated receptor kinase C-terminal" evidence="2">
    <location>
        <begin position="8"/>
        <end position="58"/>
    </location>
</feature>
<evidence type="ECO:0000259" key="2">
    <source>
        <dbReference type="Pfam" id="PF14380"/>
    </source>
</evidence>
<dbReference type="AlphaFoldDB" id="A0AAV5M321"/>
<name>A0AAV5M321_9ROSI</name>
<gene>
    <name evidence="3" type="ORF">SLEP1_g50585</name>
</gene>
<sequence length="77" mass="8521">MAFEELSSRNEALDVALNEGFDVQYTSVILNCSACQNSGGRCGSNITSLEFLCPCPDQLYPRMCLKPDAISWQFHPS</sequence>
<protein>
    <recommendedName>
        <fullName evidence="2">Wall-associated receptor kinase C-terminal domain-containing protein</fullName>
    </recommendedName>
</protein>
<dbReference type="Pfam" id="PF14380">
    <property type="entry name" value="WAK_assoc"/>
    <property type="match status" value="1"/>
</dbReference>
<evidence type="ECO:0000313" key="3">
    <source>
        <dbReference type="EMBL" id="GKV43271.1"/>
    </source>
</evidence>
<dbReference type="InterPro" id="IPR032872">
    <property type="entry name" value="WAK_assoc_C"/>
</dbReference>
<organism evidence="3 4">
    <name type="scientific">Rubroshorea leprosula</name>
    <dbReference type="NCBI Taxonomy" id="152421"/>
    <lineage>
        <taxon>Eukaryota</taxon>
        <taxon>Viridiplantae</taxon>
        <taxon>Streptophyta</taxon>
        <taxon>Embryophyta</taxon>
        <taxon>Tracheophyta</taxon>
        <taxon>Spermatophyta</taxon>
        <taxon>Magnoliopsida</taxon>
        <taxon>eudicotyledons</taxon>
        <taxon>Gunneridae</taxon>
        <taxon>Pentapetalae</taxon>
        <taxon>rosids</taxon>
        <taxon>malvids</taxon>
        <taxon>Malvales</taxon>
        <taxon>Dipterocarpaceae</taxon>
        <taxon>Rubroshorea</taxon>
    </lineage>
</organism>
<dbReference type="Proteomes" id="UP001054252">
    <property type="component" value="Unassembled WGS sequence"/>
</dbReference>
<evidence type="ECO:0000256" key="1">
    <source>
        <dbReference type="ARBA" id="ARBA00023180"/>
    </source>
</evidence>
<keyword evidence="1" id="KW-0325">Glycoprotein</keyword>
<accession>A0AAV5M321</accession>
<evidence type="ECO:0000313" key="4">
    <source>
        <dbReference type="Proteomes" id="UP001054252"/>
    </source>
</evidence>